<dbReference type="RefSeq" id="WP_146387308.1">
    <property type="nucleotide sequence ID" value="NZ_VOHK01000004.1"/>
</dbReference>
<evidence type="ECO:0000256" key="1">
    <source>
        <dbReference type="SAM" id="MobiDB-lite"/>
    </source>
</evidence>
<evidence type="ECO:0000313" key="2">
    <source>
        <dbReference type="EMBL" id="TWT19946.1"/>
    </source>
</evidence>
<dbReference type="EMBL" id="VOHK01000004">
    <property type="protein sequence ID" value="TWT19946.1"/>
    <property type="molecule type" value="Genomic_DNA"/>
</dbReference>
<accession>A0A5C5U1N9</accession>
<feature type="region of interest" description="Disordered" evidence="1">
    <location>
        <begin position="496"/>
        <end position="531"/>
    </location>
</feature>
<comment type="caution">
    <text evidence="2">The sequence shown here is derived from an EMBL/GenBank/DDBJ whole genome shotgun (WGS) entry which is preliminary data.</text>
</comment>
<keyword evidence="3" id="KW-1185">Reference proteome</keyword>
<dbReference type="SUPFAM" id="SSF51126">
    <property type="entry name" value="Pectin lyase-like"/>
    <property type="match status" value="1"/>
</dbReference>
<name>A0A5C5U1N9_9GAMM</name>
<proteinExistence type="predicted"/>
<dbReference type="AlphaFoldDB" id="A0A5C5U1N9"/>
<dbReference type="Gene3D" id="2.160.20.10">
    <property type="entry name" value="Single-stranded right-handed beta-helix, Pectin lyase-like"/>
    <property type="match status" value="1"/>
</dbReference>
<dbReference type="OrthoDB" id="6327875at2"/>
<protein>
    <recommendedName>
        <fullName evidence="4">Right handed beta helix domain-containing protein</fullName>
    </recommendedName>
</protein>
<sequence length="626" mass="67162">MNAGPRGVHEPEGPASAQGGYYALDLQIVAALQDRGFAQIRSSRMPLALSRAAIACAWLTLPSFALAATYTVGPSGRQYTQLSALVDAVDLEPGDIVLVDGGATYGGNIVVRSGDRGAAGNPVTFRWNRSVGSTRPVLSGGTHTIKFQQSNHVVFEGFDVRGGSLSCLFSEAHDVTVRDTVIRDCPSHGILGADNNSGSFTLEYSEVYNSGSGTSRHPIYMQSDQVAYPGSVFLMRYNYVHDGNGGNLLKNRHERALIYYNWFENSAYQELELIGPDCETQQSGWTPALRREDVDMVGNVIVHSAGWRNAIRAGGDLNGRSQGRLRMVNNTIIFNRAGIANAVLVQLGLESLEMHNNVVYQTGTGAAPNILRVHEASEVEAPYCAPTSREPWTNGRKVAGSNNWVQTSATLVPTEWTGTLRGGDPGFTNLGQFQLRPTANSPLVSAGNPQPPSPAAFPFPSPLLLPQFDPPLRAKMAIGTQVTRVPGARIEIGALESSSGSVPRRRNGSMPLKPPPVEASAREPLSKSELSFRAQRGISENQGHGLTGFTVGRAPLAVLDMTVGQRFPRAAQSSDAAGAGVRTPGAGGSTDMQGKVSIQPPILSLWRRWLRWIDGLREEADGEEAR</sequence>
<gene>
    <name evidence="2" type="ORF">FQY83_09260</name>
</gene>
<evidence type="ECO:0008006" key="4">
    <source>
        <dbReference type="Google" id="ProtNLM"/>
    </source>
</evidence>
<reference evidence="2 3" key="1">
    <citation type="journal article" date="2008" name="Int. J. Syst. Evol. Microbiol.">
        <title>Luteimonas marina sp. nov., isolated from seawater.</title>
        <authorList>
            <person name="Baik K.S."/>
            <person name="Park S.C."/>
            <person name="Kim M.S."/>
            <person name="Kim E.M."/>
            <person name="Park C."/>
            <person name="Chun J."/>
            <person name="Seong C.N."/>
        </authorList>
    </citation>
    <scope>NUCLEOTIDE SEQUENCE [LARGE SCALE GENOMIC DNA]</scope>
    <source>
        <strain evidence="2 3">FR1330</strain>
    </source>
</reference>
<dbReference type="InterPro" id="IPR011050">
    <property type="entry name" value="Pectin_lyase_fold/virulence"/>
</dbReference>
<evidence type="ECO:0000313" key="3">
    <source>
        <dbReference type="Proteomes" id="UP000319980"/>
    </source>
</evidence>
<feature type="region of interest" description="Disordered" evidence="1">
    <location>
        <begin position="569"/>
        <end position="595"/>
    </location>
</feature>
<organism evidence="2 3">
    <name type="scientific">Luteimonas marina</name>
    <dbReference type="NCBI Taxonomy" id="488485"/>
    <lineage>
        <taxon>Bacteria</taxon>
        <taxon>Pseudomonadati</taxon>
        <taxon>Pseudomonadota</taxon>
        <taxon>Gammaproteobacteria</taxon>
        <taxon>Lysobacterales</taxon>
        <taxon>Lysobacteraceae</taxon>
        <taxon>Luteimonas</taxon>
    </lineage>
</organism>
<dbReference type="Proteomes" id="UP000319980">
    <property type="component" value="Unassembled WGS sequence"/>
</dbReference>
<dbReference type="InterPro" id="IPR012334">
    <property type="entry name" value="Pectin_lyas_fold"/>
</dbReference>